<accession>A0A6G1CKM6</accession>
<sequence length="174" mass="18612">RPRLPNGSEFSFDGTKGYPRKEDISVSLIAFLVFFSVTLASGYGVALCCLDAHVSPAAALRAAAWSRPTAYGTVRCAWSPTASRMRPAFTRLERHPVASPPTSHPAPSSPCRHLSSIPVACSDRARRVVMRPCYADDVDEVCNGVANGAIRLEAEKVLAADVEAAEKSSAGRPR</sequence>
<keyword evidence="1" id="KW-0812">Transmembrane</keyword>
<dbReference type="AlphaFoldDB" id="A0A6G1CKM6"/>
<dbReference type="EMBL" id="SPHZ02000009">
    <property type="protein sequence ID" value="KAF0900183.1"/>
    <property type="molecule type" value="Genomic_DNA"/>
</dbReference>
<name>A0A6G1CKM6_9ORYZ</name>
<protein>
    <submittedName>
        <fullName evidence="2">Uncharacterized protein</fullName>
    </submittedName>
</protein>
<feature type="non-terminal residue" evidence="2">
    <location>
        <position position="1"/>
    </location>
</feature>
<comment type="caution">
    <text evidence="2">The sequence shown here is derived from an EMBL/GenBank/DDBJ whole genome shotgun (WGS) entry which is preliminary data.</text>
</comment>
<feature type="transmembrane region" description="Helical" evidence="1">
    <location>
        <begin position="26"/>
        <end position="46"/>
    </location>
</feature>
<proteinExistence type="predicted"/>
<keyword evidence="1" id="KW-1133">Transmembrane helix</keyword>
<dbReference type="Proteomes" id="UP000479710">
    <property type="component" value="Unassembled WGS sequence"/>
</dbReference>
<evidence type="ECO:0000313" key="3">
    <source>
        <dbReference type="Proteomes" id="UP000479710"/>
    </source>
</evidence>
<reference evidence="2 3" key="1">
    <citation type="submission" date="2019-11" db="EMBL/GenBank/DDBJ databases">
        <title>Whole genome sequence of Oryza granulata.</title>
        <authorList>
            <person name="Li W."/>
        </authorList>
    </citation>
    <scope>NUCLEOTIDE SEQUENCE [LARGE SCALE GENOMIC DNA]</scope>
    <source>
        <strain evidence="3">cv. Menghai</strain>
        <tissue evidence="2">Leaf</tissue>
    </source>
</reference>
<gene>
    <name evidence="2" type="ORF">E2562_027545</name>
</gene>
<keyword evidence="3" id="KW-1185">Reference proteome</keyword>
<evidence type="ECO:0000313" key="2">
    <source>
        <dbReference type="EMBL" id="KAF0900183.1"/>
    </source>
</evidence>
<evidence type="ECO:0000256" key="1">
    <source>
        <dbReference type="SAM" id="Phobius"/>
    </source>
</evidence>
<organism evidence="2 3">
    <name type="scientific">Oryza meyeriana var. granulata</name>
    <dbReference type="NCBI Taxonomy" id="110450"/>
    <lineage>
        <taxon>Eukaryota</taxon>
        <taxon>Viridiplantae</taxon>
        <taxon>Streptophyta</taxon>
        <taxon>Embryophyta</taxon>
        <taxon>Tracheophyta</taxon>
        <taxon>Spermatophyta</taxon>
        <taxon>Magnoliopsida</taxon>
        <taxon>Liliopsida</taxon>
        <taxon>Poales</taxon>
        <taxon>Poaceae</taxon>
        <taxon>BOP clade</taxon>
        <taxon>Oryzoideae</taxon>
        <taxon>Oryzeae</taxon>
        <taxon>Oryzinae</taxon>
        <taxon>Oryza</taxon>
        <taxon>Oryza meyeriana</taxon>
    </lineage>
</organism>
<keyword evidence="1" id="KW-0472">Membrane</keyword>